<dbReference type="InterPro" id="IPR010982">
    <property type="entry name" value="Lambda_DNA-bd_dom_sf"/>
</dbReference>
<evidence type="ECO:0000256" key="1">
    <source>
        <dbReference type="ARBA" id="ARBA00007227"/>
    </source>
</evidence>
<evidence type="ECO:0000313" key="3">
    <source>
        <dbReference type="EMBL" id="MET4756532.1"/>
    </source>
</evidence>
<dbReference type="Pfam" id="PF01381">
    <property type="entry name" value="HTH_3"/>
    <property type="match status" value="1"/>
</dbReference>
<dbReference type="PANTHER" id="PTHR43236">
    <property type="entry name" value="ANTITOXIN HIGA1"/>
    <property type="match status" value="1"/>
</dbReference>
<gene>
    <name evidence="3" type="ORF">V5J35_001724</name>
</gene>
<dbReference type="PANTHER" id="PTHR43236:SF1">
    <property type="entry name" value="BLL7220 PROTEIN"/>
    <property type="match status" value="1"/>
</dbReference>
<dbReference type="PROSITE" id="PS50943">
    <property type="entry name" value="HTH_CROC1"/>
    <property type="match status" value="1"/>
</dbReference>
<sequence>MNVPFFGNSVRLARLYSNKTLNEVADALGVTRQYISRLETDKAIPSEEFSERLAGVLGVKKGFFLHYEPGQVGEHQFHFRKLRSTKVGTKNTTIAMAEIYRRLVGYLEGKLDFPELNIPSITASDPEDIENAAEQVRSEWGLGLGPIANMTRCLENAGVPVTFFKGISREVDALSVSSKRPVIVRNDYKESPGRLRFDLAHECGHLVMHEGRLTGCRATEGEANRFASAFLVPRSTFLAACPVMDRISWEKIKELKAYFKVSKACLLYRARQLDRITEQQYKNAIIRLKKHEGKQEFDDFLLGESEKPELVNNALKALWEHYGIGISQVEKELNLLPGMLINVLGCYEPPASHGNNVVSINKFAVGM</sequence>
<feature type="domain" description="HTH cro/C1-type" evidence="2">
    <location>
        <begin position="10"/>
        <end position="64"/>
    </location>
</feature>
<dbReference type="Pfam" id="PF06114">
    <property type="entry name" value="Peptidase_M78"/>
    <property type="match status" value="1"/>
</dbReference>
<dbReference type="InterPro" id="IPR001387">
    <property type="entry name" value="Cro/C1-type_HTH"/>
</dbReference>
<dbReference type="SUPFAM" id="SSF47413">
    <property type="entry name" value="lambda repressor-like DNA-binding domains"/>
    <property type="match status" value="1"/>
</dbReference>
<accession>A0ABV2SFI4</accession>
<proteinExistence type="inferred from homology"/>
<dbReference type="RefSeq" id="WP_354010868.1">
    <property type="nucleotide sequence ID" value="NZ_JBEWTA010000001.1"/>
</dbReference>
<dbReference type="EMBL" id="JBEWTB010000002">
    <property type="protein sequence ID" value="MET4756532.1"/>
    <property type="molecule type" value="Genomic_DNA"/>
</dbReference>
<comment type="similarity">
    <text evidence="1">Belongs to the short-chain fatty acyl-CoA assimilation regulator (ScfR) family.</text>
</comment>
<organism evidence="3 4">
    <name type="scientific">Endozoicomonas lisbonensis</name>
    <dbReference type="NCBI Taxonomy" id="3120522"/>
    <lineage>
        <taxon>Bacteria</taxon>
        <taxon>Pseudomonadati</taxon>
        <taxon>Pseudomonadota</taxon>
        <taxon>Gammaproteobacteria</taxon>
        <taxon>Oceanospirillales</taxon>
        <taxon>Endozoicomonadaceae</taxon>
        <taxon>Endozoicomonas</taxon>
    </lineage>
</organism>
<reference evidence="3 4" key="1">
    <citation type="submission" date="2024-06" db="EMBL/GenBank/DDBJ databases">
        <title>Genomic Encyclopedia of Type Strains, Phase V (KMG-V): Genome sequencing to study the core and pangenomes of soil and plant-associated prokaryotes.</title>
        <authorList>
            <person name="Whitman W."/>
        </authorList>
    </citation>
    <scope>NUCLEOTIDE SEQUENCE [LARGE SCALE GENOMIC DNA]</scope>
    <source>
        <strain evidence="3 4">NE40</strain>
    </source>
</reference>
<dbReference type="SMART" id="SM00530">
    <property type="entry name" value="HTH_XRE"/>
    <property type="match status" value="1"/>
</dbReference>
<keyword evidence="4" id="KW-1185">Reference proteome</keyword>
<evidence type="ECO:0000259" key="2">
    <source>
        <dbReference type="PROSITE" id="PS50943"/>
    </source>
</evidence>
<protein>
    <submittedName>
        <fullName evidence="3">Zn-dependent peptidase ImmA (M78 family)/transcriptional regulator with XRE-family HTH domain</fullName>
    </submittedName>
</protein>
<evidence type="ECO:0000313" key="4">
    <source>
        <dbReference type="Proteomes" id="UP001549366"/>
    </source>
</evidence>
<dbReference type="Gene3D" id="1.10.10.2910">
    <property type="match status" value="1"/>
</dbReference>
<dbReference type="InterPro" id="IPR052345">
    <property type="entry name" value="Rad_response_metalloprotease"/>
</dbReference>
<name>A0ABV2SFI4_9GAMM</name>
<dbReference type="CDD" id="cd00093">
    <property type="entry name" value="HTH_XRE"/>
    <property type="match status" value="1"/>
</dbReference>
<dbReference type="Gene3D" id="1.10.260.40">
    <property type="entry name" value="lambda repressor-like DNA-binding domains"/>
    <property type="match status" value="1"/>
</dbReference>
<dbReference type="Proteomes" id="UP001549366">
    <property type="component" value="Unassembled WGS sequence"/>
</dbReference>
<dbReference type="InterPro" id="IPR010359">
    <property type="entry name" value="IrrE_HExxH"/>
</dbReference>
<comment type="caution">
    <text evidence="3">The sequence shown here is derived from an EMBL/GenBank/DDBJ whole genome shotgun (WGS) entry which is preliminary data.</text>
</comment>